<gene>
    <name evidence="4" type="ORF">N7509_002297</name>
</gene>
<dbReference type="PROSITE" id="PS00455">
    <property type="entry name" value="AMP_BINDING"/>
    <property type="match status" value="1"/>
</dbReference>
<dbReference type="SUPFAM" id="SSF53474">
    <property type="entry name" value="alpha/beta-Hydrolases"/>
    <property type="match status" value="1"/>
</dbReference>
<keyword evidence="1" id="KW-0596">Phosphopantetheine</keyword>
<evidence type="ECO:0000256" key="2">
    <source>
        <dbReference type="ARBA" id="ARBA00022553"/>
    </source>
</evidence>
<dbReference type="InterPro" id="IPR020806">
    <property type="entry name" value="PKS_PP-bd"/>
</dbReference>
<protein>
    <submittedName>
        <fullName evidence="4">Thioesterase domain protein</fullName>
    </submittedName>
</protein>
<comment type="caution">
    <text evidence="4">The sequence shown here is derived from an EMBL/GenBank/DDBJ whole genome shotgun (WGS) entry which is preliminary data.</text>
</comment>
<dbReference type="GeneID" id="81365914"/>
<keyword evidence="2" id="KW-0597">Phosphoprotein</keyword>
<dbReference type="Proteomes" id="UP001147747">
    <property type="component" value="Unassembled WGS sequence"/>
</dbReference>
<dbReference type="InterPro" id="IPR036736">
    <property type="entry name" value="ACP-like_sf"/>
</dbReference>
<dbReference type="GO" id="GO:0017000">
    <property type="term" value="P:antibiotic biosynthetic process"/>
    <property type="evidence" value="ECO:0007669"/>
    <property type="project" value="UniProtKB-ARBA"/>
</dbReference>
<dbReference type="SUPFAM" id="SSF47336">
    <property type="entry name" value="ACP-like"/>
    <property type="match status" value="1"/>
</dbReference>
<reference evidence="4" key="2">
    <citation type="journal article" date="2023" name="IMA Fungus">
        <title>Comparative genomic study of the Penicillium genus elucidates a diverse pangenome and 15 lateral gene transfer events.</title>
        <authorList>
            <person name="Petersen C."/>
            <person name="Sorensen T."/>
            <person name="Nielsen M.R."/>
            <person name="Sondergaard T.E."/>
            <person name="Sorensen J.L."/>
            <person name="Fitzpatrick D.A."/>
            <person name="Frisvad J.C."/>
            <person name="Nielsen K.L."/>
        </authorList>
    </citation>
    <scope>NUCLEOTIDE SEQUENCE</scope>
    <source>
        <strain evidence="4">IBT 29677</strain>
    </source>
</reference>
<dbReference type="GO" id="GO:0031177">
    <property type="term" value="F:phosphopantetheine binding"/>
    <property type="evidence" value="ECO:0007669"/>
    <property type="project" value="InterPro"/>
</dbReference>
<name>A0A9W9W8T2_9EURO</name>
<dbReference type="PROSITE" id="PS50075">
    <property type="entry name" value="CARRIER"/>
    <property type="match status" value="1"/>
</dbReference>
<dbReference type="InterPro" id="IPR020845">
    <property type="entry name" value="AMP-binding_CS"/>
</dbReference>
<evidence type="ECO:0000259" key="3">
    <source>
        <dbReference type="PROSITE" id="PS50075"/>
    </source>
</evidence>
<dbReference type="Pfam" id="PF00550">
    <property type="entry name" value="PP-binding"/>
    <property type="match status" value="1"/>
</dbReference>
<evidence type="ECO:0000313" key="5">
    <source>
        <dbReference type="Proteomes" id="UP001147747"/>
    </source>
</evidence>
<dbReference type="Pfam" id="PF00975">
    <property type="entry name" value="Thioesterase"/>
    <property type="match status" value="1"/>
</dbReference>
<dbReference type="AlphaFoldDB" id="A0A9W9W8T2"/>
<dbReference type="InterPro" id="IPR000873">
    <property type="entry name" value="AMP-dep_synth/lig_dom"/>
</dbReference>
<evidence type="ECO:0000313" key="4">
    <source>
        <dbReference type="EMBL" id="KAJ5408414.1"/>
    </source>
</evidence>
<dbReference type="GO" id="GO:0031957">
    <property type="term" value="F:very long-chain fatty acid-CoA ligase activity"/>
    <property type="evidence" value="ECO:0007669"/>
    <property type="project" value="TreeGrafter"/>
</dbReference>
<evidence type="ECO:0000256" key="1">
    <source>
        <dbReference type="ARBA" id="ARBA00022450"/>
    </source>
</evidence>
<dbReference type="SUPFAM" id="SSF56801">
    <property type="entry name" value="Acetyl-CoA synthetase-like"/>
    <property type="match status" value="1"/>
</dbReference>
<keyword evidence="5" id="KW-1185">Reference proteome</keyword>
<feature type="domain" description="Carrier" evidence="3">
    <location>
        <begin position="577"/>
        <end position="658"/>
    </location>
</feature>
<dbReference type="InterPro" id="IPR001031">
    <property type="entry name" value="Thioesterase"/>
</dbReference>
<dbReference type="InterPro" id="IPR009081">
    <property type="entry name" value="PP-bd_ACP"/>
</dbReference>
<dbReference type="PANTHER" id="PTHR24096:SF267">
    <property type="entry name" value="MALONATE--COA LIGASE ACSF3, MITOCHONDRIAL"/>
    <property type="match status" value="1"/>
</dbReference>
<dbReference type="EMBL" id="JAPZBU010000004">
    <property type="protein sequence ID" value="KAJ5408414.1"/>
    <property type="molecule type" value="Genomic_DNA"/>
</dbReference>
<dbReference type="Gene3D" id="3.40.50.1820">
    <property type="entry name" value="alpha/beta hydrolase"/>
    <property type="match status" value="1"/>
</dbReference>
<accession>A0A9W9W8T2</accession>
<proteinExistence type="predicted"/>
<dbReference type="Pfam" id="PF00501">
    <property type="entry name" value="AMP-binding"/>
    <property type="match status" value="1"/>
</dbReference>
<dbReference type="Gene3D" id="3.30.300.30">
    <property type="match status" value="1"/>
</dbReference>
<organism evidence="4 5">
    <name type="scientific">Penicillium cosmopolitanum</name>
    <dbReference type="NCBI Taxonomy" id="1131564"/>
    <lineage>
        <taxon>Eukaryota</taxon>
        <taxon>Fungi</taxon>
        <taxon>Dikarya</taxon>
        <taxon>Ascomycota</taxon>
        <taxon>Pezizomycotina</taxon>
        <taxon>Eurotiomycetes</taxon>
        <taxon>Eurotiomycetidae</taxon>
        <taxon>Eurotiales</taxon>
        <taxon>Aspergillaceae</taxon>
        <taxon>Penicillium</taxon>
    </lineage>
</organism>
<dbReference type="InterPro" id="IPR045851">
    <property type="entry name" value="AMP-bd_C_sf"/>
</dbReference>
<dbReference type="InterPro" id="IPR042099">
    <property type="entry name" value="ANL_N_sf"/>
</dbReference>
<dbReference type="SMART" id="SM00823">
    <property type="entry name" value="PKS_PP"/>
    <property type="match status" value="1"/>
</dbReference>
<dbReference type="Gene3D" id="1.10.1200.10">
    <property type="entry name" value="ACP-like"/>
    <property type="match status" value="1"/>
</dbReference>
<reference evidence="4" key="1">
    <citation type="submission" date="2022-12" db="EMBL/GenBank/DDBJ databases">
        <authorList>
            <person name="Petersen C."/>
        </authorList>
    </citation>
    <scope>NUCLEOTIDE SEQUENCE</scope>
    <source>
        <strain evidence="4">IBT 29677</strain>
    </source>
</reference>
<dbReference type="GO" id="GO:0044550">
    <property type="term" value="P:secondary metabolite biosynthetic process"/>
    <property type="evidence" value="ECO:0007669"/>
    <property type="project" value="UniProtKB-ARBA"/>
</dbReference>
<dbReference type="Gene3D" id="3.40.50.12780">
    <property type="entry name" value="N-terminal domain of ligase-like"/>
    <property type="match status" value="1"/>
</dbReference>
<dbReference type="RefSeq" id="XP_056492729.1">
    <property type="nucleotide sequence ID" value="XM_056626934.1"/>
</dbReference>
<dbReference type="InterPro" id="IPR029058">
    <property type="entry name" value="AB_hydrolase_fold"/>
</dbReference>
<dbReference type="PANTHER" id="PTHR24096">
    <property type="entry name" value="LONG-CHAIN-FATTY-ACID--COA LIGASE"/>
    <property type="match status" value="1"/>
</dbReference>
<dbReference type="OrthoDB" id="10253869at2759"/>
<dbReference type="GO" id="GO:0006633">
    <property type="term" value="P:fatty acid biosynthetic process"/>
    <property type="evidence" value="ECO:0007669"/>
    <property type="project" value="TreeGrafter"/>
</dbReference>
<sequence length="934" mass="102907">MSVGNLLNILIRAANHGAGKGVLMKNGDGGGSSKLITYKELLALAKLRSTQLLHRVGVNIENKIILLNAVDHMESIVWFWAIIIAGAVPCICPPLPKDREQREERVAYLRTLLDDPIIITNKSLASDFGGLQAPQVFSSTNLVRGSDEVESVHVEQRLCKETEFLPGSSKSEQDLAVLMLTSGSTSNPKAVCLKHGQLLAALKGKSLHHGTDHNDIFMNWIGLDHVANLTQIHLHAVSLVATQLHLSGAEVMANPCHFLESISEHKVTVTFAPNFFLAALVNKLRATEEPLSNLDLSSLRTLLSGGESNVVDTCDKLTRLLGQYGAPSSFISPGFGMTETCAGSIHAINCPSYDIAQGAEFCSVGLPIPGLRMRTVRDDGTEAAKNEIGSLEVSGPVVFSGYYNDPAASDAAFTPDGWFKTGDVGILDSKGALRLTGRSKESIVINGVSYSSESVETAIGQAAIPGVTSSFTVVWPHRPKDSPTETVCIAYLPTYSAEDKQNRLTTAAAISKAVVKHCGSRPFKIIALPAELFPKSSLGKLSRSRMQRAFEDGAYREYEHQDMAIMENSRKNIQEAAGMTATEKAVLQVFHDLLASDYGELGIEIQIDSDMFEIGVSSIDLLKLRVYLEKALNIDIPMIIFFSHPTLRDLSKALDGLQKEKTYDPIVVLRAHGPKPPLFLIHPGLGEVLIFMNLARYIEDRPVYAIRARGFDGEGFFTSVDEMVTTYHDAIKRMQPTGPYSIIGHSFGSIAAFEITKIMESNNDKVQFLASIDQPPHFKWWAKLTNWYYGAMTISYYMNLIDADYRKSALPEMQKKTHEEVLTHIMEHAGPARVKDAGMSPEYLDNWAILANEMKLIAREYDPAGRVATLDIFHVDPAKVEGEWPHKDIRKWEEFAEDIKFHVVPGGHSTLIRQPNVLGLYKVLKNAWEERGLE</sequence>